<reference evidence="1 2" key="1">
    <citation type="submission" date="2020-02" db="EMBL/GenBank/DDBJ databases">
        <title>Balneolaceae bacterium YR4-1, complete genome.</title>
        <authorList>
            <person name="Li Y."/>
            <person name="Wu S."/>
        </authorList>
    </citation>
    <scope>NUCLEOTIDE SEQUENCE [LARGE SCALE GENOMIC DNA]</scope>
    <source>
        <strain evidence="1 2">YR4-1</strain>
    </source>
</reference>
<accession>A0A6M1SW18</accession>
<sequence>MTISNSGWLFLFFLILLMRPYDDLLAQDTQILGFVAGEMYYEDDALNFGIGEQDLFITSKLNDNFSFLGETVFKFSPNSPTDFNVSVERIIVSYNYKGNHNILFGKHHTPINYWNDSYHHGRVFFPTIGRPLLFSANIIPIHTTGIAFQGLNLGDLRFGYNLMIGNGLGATDVAENNKAKSITASLNIQPWNGWHFGAALYRDVISAGSIVHGDLISNRTTQMLYNGTVAYFGKKFELLAESTIANNDVDGSGSSTSYASYAYAGLRVDDKVVPYVRFDNLQYDSQDQFFNNEDTNSYIAGFRYEVSYLIVLKMEYQYIDRDISGSTGLLNTQVAIGF</sequence>
<dbReference type="AlphaFoldDB" id="A0A6M1SW18"/>
<dbReference type="InterPro" id="IPR023614">
    <property type="entry name" value="Porin_dom_sf"/>
</dbReference>
<name>A0A6M1SW18_9BACT</name>
<keyword evidence="2" id="KW-1185">Reference proteome</keyword>
<dbReference type="Proteomes" id="UP000473278">
    <property type="component" value="Unassembled WGS sequence"/>
</dbReference>
<evidence type="ECO:0000313" key="2">
    <source>
        <dbReference type="Proteomes" id="UP000473278"/>
    </source>
</evidence>
<evidence type="ECO:0000313" key="1">
    <source>
        <dbReference type="EMBL" id="NGP76296.1"/>
    </source>
</evidence>
<proteinExistence type="predicted"/>
<dbReference type="RefSeq" id="WP_165140517.1">
    <property type="nucleotide sequence ID" value="NZ_JAALLT010000002.1"/>
</dbReference>
<dbReference type="SUPFAM" id="SSF56935">
    <property type="entry name" value="Porins"/>
    <property type="match status" value="1"/>
</dbReference>
<organism evidence="1 2">
    <name type="scientific">Halalkalibaculum roseum</name>
    <dbReference type="NCBI Taxonomy" id="2709311"/>
    <lineage>
        <taxon>Bacteria</taxon>
        <taxon>Pseudomonadati</taxon>
        <taxon>Balneolota</taxon>
        <taxon>Balneolia</taxon>
        <taxon>Balneolales</taxon>
        <taxon>Balneolaceae</taxon>
        <taxon>Halalkalibaculum</taxon>
    </lineage>
</organism>
<evidence type="ECO:0008006" key="3">
    <source>
        <dbReference type="Google" id="ProtNLM"/>
    </source>
</evidence>
<protein>
    <recommendedName>
        <fullName evidence="3">Porin</fullName>
    </recommendedName>
</protein>
<dbReference type="EMBL" id="JAALLT010000002">
    <property type="protein sequence ID" value="NGP76296.1"/>
    <property type="molecule type" value="Genomic_DNA"/>
</dbReference>
<dbReference type="Gene3D" id="2.40.160.10">
    <property type="entry name" value="Porin"/>
    <property type="match status" value="1"/>
</dbReference>
<comment type="caution">
    <text evidence="1">The sequence shown here is derived from an EMBL/GenBank/DDBJ whole genome shotgun (WGS) entry which is preliminary data.</text>
</comment>
<gene>
    <name evidence="1" type="ORF">G3570_06610</name>
</gene>